<dbReference type="HOGENOM" id="CLU_725493_0_0_0"/>
<dbReference type="EMBL" id="CP003382">
    <property type="protein sequence ID" value="AFZ66597.1"/>
    <property type="molecule type" value="Genomic_DNA"/>
</dbReference>
<dbReference type="SMART" id="SM00471">
    <property type="entry name" value="HDc"/>
    <property type="match status" value="1"/>
</dbReference>
<dbReference type="PATRIC" id="fig|937777.3.peg.1036"/>
<evidence type="ECO:0000259" key="1">
    <source>
        <dbReference type="PROSITE" id="PS51832"/>
    </source>
</evidence>
<dbReference type="Gene3D" id="3.30.450.40">
    <property type="match status" value="1"/>
</dbReference>
<dbReference type="SUPFAM" id="SSF109604">
    <property type="entry name" value="HD-domain/PDEase-like"/>
    <property type="match status" value="1"/>
</dbReference>
<dbReference type="PANTHER" id="PTHR45228">
    <property type="entry name" value="CYCLIC DI-GMP PHOSPHODIESTERASE TM_0186-RELATED"/>
    <property type="match status" value="1"/>
</dbReference>
<dbReference type="InterPro" id="IPR003018">
    <property type="entry name" value="GAF"/>
</dbReference>
<protein>
    <submittedName>
        <fullName evidence="2">Putative domain HDIG-containing protein</fullName>
    </submittedName>
</protein>
<dbReference type="InterPro" id="IPR052020">
    <property type="entry name" value="Cyclic_di-GMP/3'3'-cGAMP_PDE"/>
</dbReference>
<dbReference type="RefSeq" id="WP_015234907.1">
    <property type="nucleotide sequence ID" value="NC_019793.1"/>
</dbReference>
<dbReference type="InterPro" id="IPR037522">
    <property type="entry name" value="HD_GYP_dom"/>
</dbReference>
<dbReference type="AlphaFoldDB" id="L0A0C3"/>
<dbReference type="Gene3D" id="1.10.3210.10">
    <property type="entry name" value="Hypothetical protein af1432"/>
    <property type="match status" value="1"/>
</dbReference>
<dbReference type="NCBIfam" id="TIGR00277">
    <property type="entry name" value="HDIG"/>
    <property type="match status" value="1"/>
</dbReference>
<feature type="domain" description="HD-GYP" evidence="1">
    <location>
        <begin position="182"/>
        <end position="376"/>
    </location>
</feature>
<dbReference type="InterPro" id="IPR006675">
    <property type="entry name" value="HDIG_dom"/>
</dbReference>
<dbReference type="KEGG" id="dpd:Deipe_1033"/>
<dbReference type="STRING" id="937777.Deipe_1033"/>
<reference evidence="3" key="1">
    <citation type="submission" date="2012-03" db="EMBL/GenBank/DDBJ databases">
        <title>Complete sequence of chromosome of Deinococcus peraridilitoris DSM 19664.</title>
        <authorList>
            <person name="Lucas S."/>
            <person name="Copeland A."/>
            <person name="Lapidus A."/>
            <person name="Glavina del Rio T."/>
            <person name="Dalin E."/>
            <person name="Tice H."/>
            <person name="Bruce D."/>
            <person name="Goodwin L."/>
            <person name="Pitluck S."/>
            <person name="Peters L."/>
            <person name="Mikhailova N."/>
            <person name="Lu M."/>
            <person name="Kyrpides N."/>
            <person name="Mavromatis K."/>
            <person name="Ivanova N."/>
            <person name="Brettin T."/>
            <person name="Detter J.C."/>
            <person name="Han C."/>
            <person name="Larimer F."/>
            <person name="Land M."/>
            <person name="Hauser L."/>
            <person name="Markowitz V."/>
            <person name="Cheng J.-F."/>
            <person name="Hugenholtz P."/>
            <person name="Woyke T."/>
            <person name="Wu D."/>
            <person name="Pukall R."/>
            <person name="Steenblock K."/>
            <person name="Brambilla E."/>
            <person name="Klenk H.-P."/>
            <person name="Eisen J.A."/>
        </authorList>
    </citation>
    <scope>NUCLEOTIDE SEQUENCE [LARGE SCALE GENOMIC DNA]</scope>
    <source>
        <strain evidence="3">DSM 19664 / LMG 22246 / CIP 109416 / KR-200</strain>
    </source>
</reference>
<dbReference type="InterPro" id="IPR029016">
    <property type="entry name" value="GAF-like_dom_sf"/>
</dbReference>
<gene>
    <name evidence="2" type="ordered locus">Deipe_1033</name>
</gene>
<evidence type="ECO:0000313" key="2">
    <source>
        <dbReference type="EMBL" id="AFZ66597.1"/>
    </source>
</evidence>
<dbReference type="SMART" id="SM00065">
    <property type="entry name" value="GAF"/>
    <property type="match status" value="1"/>
</dbReference>
<dbReference type="PANTHER" id="PTHR45228:SF8">
    <property type="entry name" value="TWO-COMPONENT RESPONSE REGULATOR-RELATED"/>
    <property type="match status" value="1"/>
</dbReference>
<dbReference type="eggNOG" id="COG3437">
    <property type="taxonomic scope" value="Bacteria"/>
</dbReference>
<keyword evidence="3" id="KW-1185">Reference proteome</keyword>
<dbReference type="CDD" id="cd00077">
    <property type="entry name" value="HDc"/>
    <property type="match status" value="1"/>
</dbReference>
<sequence>MTFDATLQAEADRRAEAADLVLGLTRHALTAPDLPSAVQPILRTLLAHTAAVGAAYFQLSDTTLNFHARVADGEMPDSEMMRAVAVHGLPDKTPLLQALRHQQAPLFFDDTTRAPEAAGFFELGVLSVAAAPVCDAQGRLLGTFLMHTFDRHEWRAAEAELFATIAGTLAILTARLAAEEQLQAAHEAALRALGLALETRDGETYGHIDRVTALALRLGNSMGLSAGELQSLRWGAYLHDIGKLAVPDAVLLKPGKLDAQEWQVMRSHVEEGERFARTLGFLPQAALGVITAHHERWDGGGYPHGLSGESISLPARIFAVCDVYDALTSKRPYKVAWSQSEALAEIRAQAGRQFEPQVVQHLLSILEEETPLTPSA</sequence>
<dbReference type="Pfam" id="PF13487">
    <property type="entry name" value="HD_5"/>
    <property type="match status" value="1"/>
</dbReference>
<accession>L0A0C3</accession>
<organism evidence="2 3">
    <name type="scientific">Deinococcus peraridilitoris (strain DSM 19664 / LMG 22246 / CIP 109416 / KR-200)</name>
    <dbReference type="NCBI Taxonomy" id="937777"/>
    <lineage>
        <taxon>Bacteria</taxon>
        <taxon>Thermotogati</taxon>
        <taxon>Deinococcota</taxon>
        <taxon>Deinococci</taxon>
        <taxon>Deinococcales</taxon>
        <taxon>Deinococcaceae</taxon>
        <taxon>Deinococcus</taxon>
    </lineage>
</organism>
<dbReference type="SUPFAM" id="SSF55781">
    <property type="entry name" value="GAF domain-like"/>
    <property type="match status" value="1"/>
</dbReference>
<name>L0A0C3_DEIPD</name>
<evidence type="ECO:0000313" key="3">
    <source>
        <dbReference type="Proteomes" id="UP000010467"/>
    </source>
</evidence>
<dbReference type="PROSITE" id="PS51832">
    <property type="entry name" value="HD_GYP"/>
    <property type="match status" value="1"/>
</dbReference>
<dbReference type="InterPro" id="IPR003607">
    <property type="entry name" value="HD/PDEase_dom"/>
</dbReference>
<dbReference type="Proteomes" id="UP000010467">
    <property type="component" value="Chromosome"/>
</dbReference>
<proteinExistence type="predicted"/>